<evidence type="ECO:0000256" key="1">
    <source>
        <dbReference type="ARBA" id="ARBA00001974"/>
    </source>
</evidence>
<dbReference type="PANTHER" id="PTHR38688">
    <property type="entry name" value="PYR_REDOX_2 DOMAIN-CONTAINING PROTEIN"/>
    <property type="match status" value="1"/>
</dbReference>
<protein>
    <recommendedName>
        <fullName evidence="4">L-ornithine N(5)-monooxygenase [NAD(P)H]</fullName>
        <ecNumber evidence="4">1.14.13.196</ecNumber>
    </recommendedName>
</protein>
<keyword evidence="6" id="KW-0274">FAD</keyword>
<dbReference type="GO" id="GO:0016491">
    <property type="term" value="F:oxidoreductase activity"/>
    <property type="evidence" value="ECO:0007669"/>
    <property type="project" value="UniProtKB-KW"/>
</dbReference>
<dbReference type="EMBL" id="QZAN01000006">
    <property type="protein sequence ID" value="THW66650.1"/>
    <property type="molecule type" value="Genomic_DNA"/>
</dbReference>
<dbReference type="AlphaFoldDB" id="A0A4S8ZKS9"/>
<comment type="catalytic activity">
    <reaction evidence="10">
        <text>L-ornithine + NADH + O2 = N(5)-hydroxy-L-ornithine + NAD(+) + H2O</text>
        <dbReference type="Rhea" id="RHEA:41512"/>
        <dbReference type="ChEBI" id="CHEBI:15377"/>
        <dbReference type="ChEBI" id="CHEBI:15379"/>
        <dbReference type="ChEBI" id="CHEBI:46911"/>
        <dbReference type="ChEBI" id="CHEBI:57540"/>
        <dbReference type="ChEBI" id="CHEBI:57945"/>
        <dbReference type="ChEBI" id="CHEBI:78275"/>
        <dbReference type="EC" id="1.14.13.196"/>
    </reaction>
</comment>
<proteinExistence type="inferred from homology"/>
<evidence type="ECO:0000256" key="8">
    <source>
        <dbReference type="ARBA" id="ARBA00023002"/>
    </source>
</evidence>
<accession>A0A4S8ZKS9</accession>
<organism evidence="11 12">
    <name type="scientific">Aureobasidium pullulans</name>
    <name type="common">Black yeast</name>
    <name type="synonym">Pullularia pullulans</name>
    <dbReference type="NCBI Taxonomy" id="5580"/>
    <lineage>
        <taxon>Eukaryota</taxon>
        <taxon>Fungi</taxon>
        <taxon>Dikarya</taxon>
        <taxon>Ascomycota</taxon>
        <taxon>Pezizomycotina</taxon>
        <taxon>Dothideomycetes</taxon>
        <taxon>Dothideomycetidae</taxon>
        <taxon>Dothideales</taxon>
        <taxon>Saccotheciaceae</taxon>
        <taxon>Aureobasidium</taxon>
    </lineage>
</organism>
<name>A0A4S8ZKS9_AURPU</name>
<evidence type="ECO:0000313" key="12">
    <source>
        <dbReference type="Proteomes" id="UP000310421"/>
    </source>
</evidence>
<evidence type="ECO:0000313" key="11">
    <source>
        <dbReference type="EMBL" id="THW66650.1"/>
    </source>
</evidence>
<evidence type="ECO:0000256" key="2">
    <source>
        <dbReference type="ARBA" id="ARBA00004924"/>
    </source>
</evidence>
<evidence type="ECO:0000256" key="7">
    <source>
        <dbReference type="ARBA" id="ARBA00022857"/>
    </source>
</evidence>
<gene>
    <name evidence="11" type="ORF">D6D20_01109</name>
</gene>
<evidence type="ECO:0000256" key="10">
    <source>
        <dbReference type="ARBA" id="ARBA00049248"/>
    </source>
</evidence>
<evidence type="ECO:0000256" key="4">
    <source>
        <dbReference type="ARBA" id="ARBA00012881"/>
    </source>
</evidence>
<comment type="pathway">
    <text evidence="2">Siderophore biosynthesis.</text>
</comment>
<evidence type="ECO:0000256" key="9">
    <source>
        <dbReference type="ARBA" id="ARBA00047598"/>
    </source>
</evidence>
<comment type="catalytic activity">
    <reaction evidence="9">
        <text>L-ornithine + NADPH + O2 = N(5)-hydroxy-L-ornithine + NADP(+) + H2O</text>
        <dbReference type="Rhea" id="RHEA:41508"/>
        <dbReference type="ChEBI" id="CHEBI:15377"/>
        <dbReference type="ChEBI" id="CHEBI:15379"/>
        <dbReference type="ChEBI" id="CHEBI:46911"/>
        <dbReference type="ChEBI" id="CHEBI:57783"/>
        <dbReference type="ChEBI" id="CHEBI:58349"/>
        <dbReference type="ChEBI" id="CHEBI:78275"/>
        <dbReference type="EC" id="1.14.13.196"/>
    </reaction>
</comment>
<evidence type="ECO:0000256" key="5">
    <source>
        <dbReference type="ARBA" id="ARBA00022630"/>
    </source>
</evidence>
<comment type="similarity">
    <text evidence="3">Belongs to the lysine N(6)-hydroxylase/L-ornithine N(5)-oxygenase family.</text>
</comment>
<dbReference type="Gene3D" id="3.50.50.60">
    <property type="entry name" value="FAD/NAD(P)-binding domain"/>
    <property type="match status" value="1"/>
</dbReference>
<keyword evidence="5" id="KW-0285">Flavoprotein</keyword>
<sequence>MSPTLSHAAVLATSACPRQQLTRPLCRAYTNSTAAWRVPGASFTRGALRGSSGTLPLKCLRDSSTSYGSTFAPFSSPSRFKSDMSVHRTKYAAVVCGGGPAGITVLGNLLERKVGPVLWVDDLFEAGRVNKAYREVPSNTKVKLFVDFAEAVSPFQKILKETPSPHAVDYLRGLPQDTGCDLGYAADMCLLLTEGLKKAPGVEARQGRVTDAVLSETNDWVVNVKLSSGETSKAISSRVILCTGSSPTNQQLPVSISDLSPLELDHALSPTLLAKSLPKESTTVAVIGASHSAVLVLINLYNLASTTHPDLKIKWFTRHPLRYAEFMEGWIKRDNTGLKGAAAAWAKENLEPAKFDSSPVSRFIQKISYEKENETQTYEQELAGCNRYVQAIGYTRDPLPGLKDAAGSDITYNYQPDTGSFKNVDGRQIPGLFGAGIAWPERVTDPEGSVEWAVGFWKFMRYAKRVVPDWN</sequence>
<comment type="cofactor">
    <cofactor evidence="1">
        <name>FAD</name>
        <dbReference type="ChEBI" id="CHEBI:57692"/>
    </cofactor>
</comment>
<dbReference type="Pfam" id="PF13434">
    <property type="entry name" value="Lys_Orn_oxgnase"/>
    <property type="match status" value="1"/>
</dbReference>
<evidence type="ECO:0000256" key="6">
    <source>
        <dbReference type="ARBA" id="ARBA00022827"/>
    </source>
</evidence>
<dbReference type="SUPFAM" id="SSF51905">
    <property type="entry name" value="FAD/NAD(P)-binding domain"/>
    <property type="match status" value="1"/>
</dbReference>
<dbReference type="InterPro" id="IPR036188">
    <property type="entry name" value="FAD/NAD-bd_sf"/>
</dbReference>
<comment type="caution">
    <text evidence="11">The sequence shown here is derived from an EMBL/GenBank/DDBJ whole genome shotgun (WGS) entry which is preliminary data.</text>
</comment>
<keyword evidence="8" id="KW-0560">Oxidoreductase</keyword>
<dbReference type="InterPro" id="IPR025700">
    <property type="entry name" value="Lys/Orn_oxygenase"/>
</dbReference>
<dbReference type="Proteomes" id="UP000310421">
    <property type="component" value="Unassembled WGS sequence"/>
</dbReference>
<keyword evidence="7" id="KW-0521">NADP</keyword>
<dbReference type="PANTHER" id="PTHR38688:SF1">
    <property type="entry name" value="FAD_NAD(P)-BINDING DOMAIN-CONTAINING PROTEIN"/>
    <property type="match status" value="1"/>
</dbReference>
<dbReference type="InterPro" id="IPR053275">
    <property type="entry name" value="Agnestin_monoxygenase"/>
</dbReference>
<reference evidence="11 12" key="1">
    <citation type="submission" date="2018-10" db="EMBL/GenBank/DDBJ databases">
        <title>Fifty Aureobasidium pullulans genomes reveal a recombining polyextremotolerant generalist.</title>
        <authorList>
            <person name="Gostincar C."/>
            <person name="Turk M."/>
            <person name="Zajc J."/>
            <person name="Gunde-Cimerman N."/>
        </authorList>
    </citation>
    <scope>NUCLEOTIDE SEQUENCE [LARGE SCALE GENOMIC DNA]</scope>
    <source>
        <strain evidence="11 12">EXF-10751</strain>
    </source>
</reference>
<dbReference type="EC" id="1.14.13.196" evidence="4"/>
<evidence type="ECO:0000256" key="3">
    <source>
        <dbReference type="ARBA" id="ARBA00007588"/>
    </source>
</evidence>